<evidence type="ECO:0000313" key="7">
    <source>
        <dbReference type="Proteomes" id="UP000002282"/>
    </source>
</evidence>
<feature type="domain" description="CCDC113/CCDC96 coiled-coil" evidence="5">
    <location>
        <begin position="484"/>
        <end position="659"/>
    </location>
</feature>
<dbReference type="PhylomeDB" id="B4P4J8"/>
<dbReference type="PANTHER" id="PTHR15654:SF1">
    <property type="entry name" value="COILED-COIL DOMAIN-CONTAINING PROTEIN 96"/>
    <property type="match status" value="1"/>
</dbReference>
<evidence type="ECO:0000313" key="6">
    <source>
        <dbReference type="EMBL" id="EDW90637.1"/>
    </source>
</evidence>
<dbReference type="PANTHER" id="PTHR15654">
    <property type="entry name" value="COILED-COIL DOMAIN-CONTAINING PROTEIN 113-RELATED"/>
    <property type="match status" value="1"/>
</dbReference>
<gene>
    <name evidence="6" type="primary">Dyak\GE13376</name>
    <name evidence="6" type="synonym">dyak_GLEANR_13593</name>
    <name evidence="6" type="synonym">GE13376</name>
    <name evidence="6" type="ORF">Dyak_GE13376</name>
</gene>
<sequence>METELNEEPQIDLVEENEIALAEENLSRCSEDIIKSDSEPVLIVSISSNNNSEVRLKALKKEEKKEQLKEIMNRLKERDAEELRKKLAGKQEEVKGKDEMDSKSQDSFQRARFSLQVEEWDDTLPEHNLDDDIDSGTKSTTRHSDDAPPAATLDAVDAEEDDLLDPIESRSESDSEAPVTQRSKSIDPMQVAVKSLMLVPSLSDISLPSEQPLRRKSTQSVKSSRSLYVRRLTTDDDTSFDSEEAEEESTKAPSEFRTTAIEQSSESESLGGSLPPIPKTEPLENEAQPYMDIEQLFPVASEKLVENEIDTAVNLRIAETRQIVNDFIIHLIQKVVVPEYRGTEEYTRVRLDKEKLLDGLQSAVHDYMIVKDQHKQLEDRMIEYFRRTKNFRCFDRLTQDAELTFSRRLDNALSYLSYGQERLARVKEKYGILMSTAFLELSNAMNIVLSTEHHLEQTLKQVLVRPDAETDFLKRLVARELRLMADHRNQISDARVLLMSQKHTLGRVLEQIRDVDTVCAGVSLNDFISVQNKVLGLEKKIEERNIELKRQRRLYHTELHITKHNREKSHELKNKIHQLKVNLLGKHRLRDNLKSVLCHAKLEHKAIRRRLHELTCQGGILAMPALMYDYDRTVAYVSEKEKAVSSLRETFKSLTNQLHSVLAPFKKNSVVIQ</sequence>
<dbReference type="AlphaFoldDB" id="B4P4J8"/>
<keyword evidence="3" id="KW-0966">Cell projection</keyword>
<dbReference type="Proteomes" id="UP000002282">
    <property type="component" value="Chromosome 2R"/>
</dbReference>
<organism evidence="6 7">
    <name type="scientific">Drosophila yakuba</name>
    <name type="common">Fruit fly</name>
    <dbReference type="NCBI Taxonomy" id="7245"/>
    <lineage>
        <taxon>Eukaryota</taxon>
        <taxon>Metazoa</taxon>
        <taxon>Ecdysozoa</taxon>
        <taxon>Arthropoda</taxon>
        <taxon>Hexapoda</taxon>
        <taxon>Insecta</taxon>
        <taxon>Pterygota</taxon>
        <taxon>Neoptera</taxon>
        <taxon>Endopterygota</taxon>
        <taxon>Diptera</taxon>
        <taxon>Brachycera</taxon>
        <taxon>Muscomorpha</taxon>
        <taxon>Ephydroidea</taxon>
        <taxon>Drosophilidae</taxon>
        <taxon>Drosophila</taxon>
        <taxon>Sophophora</taxon>
    </lineage>
</organism>
<reference evidence="6 7" key="2">
    <citation type="journal article" date="2007" name="PLoS Biol.">
        <title>Principles of genome evolution in the Drosophila melanogaster species group.</title>
        <authorList>
            <person name="Ranz J.M."/>
            <person name="Maurin D."/>
            <person name="Chan Y.S."/>
            <person name="von Grotthuss M."/>
            <person name="Hillier L.W."/>
            <person name="Roote J."/>
            <person name="Ashburner M."/>
            <person name="Bergman C.M."/>
        </authorList>
    </citation>
    <scope>NUCLEOTIDE SEQUENCE [LARGE SCALE GENOMIC DNA]</scope>
    <source>
        <strain evidence="7">Tai18E2 / Tucson 14021-0261.01</strain>
    </source>
</reference>
<feature type="region of interest" description="Disordered" evidence="4">
    <location>
        <begin position="77"/>
        <end position="188"/>
    </location>
</feature>
<keyword evidence="2" id="KW-0175">Coiled coil</keyword>
<name>B4P4J8_DROYA</name>
<dbReference type="GO" id="GO:0005930">
    <property type="term" value="C:axoneme"/>
    <property type="evidence" value="ECO:0007669"/>
    <property type="project" value="TreeGrafter"/>
</dbReference>
<feature type="compositionally biased region" description="Acidic residues" evidence="4">
    <location>
        <begin position="156"/>
        <end position="165"/>
    </location>
</feature>
<dbReference type="InterPro" id="IPR025254">
    <property type="entry name" value="CCDC113/CCDC96_CC"/>
</dbReference>
<protein>
    <recommendedName>
        <fullName evidence="5">CCDC113/CCDC96 coiled-coil domain-containing protein</fullName>
    </recommendedName>
</protein>
<dbReference type="Pfam" id="PF13870">
    <property type="entry name" value="CCDC113_CCDC96_CC"/>
    <property type="match status" value="1"/>
</dbReference>
<dbReference type="InterPro" id="IPR051885">
    <property type="entry name" value="CC_CF"/>
</dbReference>
<feature type="compositionally biased region" description="Acidic residues" evidence="4">
    <location>
        <begin position="235"/>
        <end position="247"/>
    </location>
</feature>
<dbReference type="OrthoDB" id="10254794at2759"/>
<comment type="subcellular location">
    <subcellularLocation>
        <location evidence="1">Cell projection</location>
        <location evidence="1">Cilium</location>
    </subcellularLocation>
</comment>
<dbReference type="eggNOG" id="ENOG502SGZY">
    <property type="taxonomic scope" value="Eukaryota"/>
</dbReference>
<evidence type="ECO:0000259" key="5">
    <source>
        <dbReference type="Pfam" id="PF13870"/>
    </source>
</evidence>
<dbReference type="SMR" id="B4P4J8"/>
<evidence type="ECO:0000256" key="1">
    <source>
        <dbReference type="ARBA" id="ARBA00004138"/>
    </source>
</evidence>
<dbReference type="HOGENOM" id="CLU_408423_0_0_1"/>
<proteinExistence type="predicted"/>
<reference evidence="6 7" key="1">
    <citation type="journal article" date="2007" name="Nature">
        <title>Evolution of genes and genomes on the Drosophila phylogeny.</title>
        <authorList>
            <consortium name="Drosophila 12 Genomes Consortium"/>
            <person name="Clark A.G."/>
            <person name="Eisen M.B."/>
            <person name="Smith D.R."/>
            <person name="Bergman C.M."/>
            <person name="Oliver B."/>
            <person name="Markow T.A."/>
            <person name="Kaufman T.C."/>
            <person name="Kellis M."/>
            <person name="Gelbart W."/>
            <person name="Iyer V.N."/>
            <person name="Pollard D.A."/>
            <person name="Sackton T.B."/>
            <person name="Larracuente A.M."/>
            <person name="Singh N.D."/>
            <person name="Abad J.P."/>
            <person name="Abt D.N."/>
            <person name="Adryan B."/>
            <person name="Aguade M."/>
            <person name="Akashi H."/>
            <person name="Anderson W.W."/>
            <person name="Aquadro C.F."/>
            <person name="Ardell D.H."/>
            <person name="Arguello R."/>
            <person name="Artieri C.G."/>
            <person name="Barbash D.A."/>
            <person name="Barker D."/>
            <person name="Barsanti P."/>
            <person name="Batterham P."/>
            <person name="Batzoglou S."/>
            <person name="Begun D."/>
            <person name="Bhutkar A."/>
            <person name="Blanco E."/>
            <person name="Bosak S.A."/>
            <person name="Bradley R.K."/>
            <person name="Brand A.D."/>
            <person name="Brent M.R."/>
            <person name="Brooks A.N."/>
            <person name="Brown R.H."/>
            <person name="Butlin R.K."/>
            <person name="Caggese C."/>
            <person name="Calvi B.R."/>
            <person name="Bernardo de Carvalho A."/>
            <person name="Caspi A."/>
            <person name="Castrezana S."/>
            <person name="Celniker S.E."/>
            <person name="Chang J.L."/>
            <person name="Chapple C."/>
            <person name="Chatterji S."/>
            <person name="Chinwalla A."/>
            <person name="Civetta A."/>
            <person name="Clifton S.W."/>
            <person name="Comeron J.M."/>
            <person name="Costello J.C."/>
            <person name="Coyne J.A."/>
            <person name="Daub J."/>
            <person name="David R.G."/>
            <person name="Delcher A.L."/>
            <person name="Delehaunty K."/>
            <person name="Do C.B."/>
            <person name="Ebling H."/>
            <person name="Edwards K."/>
            <person name="Eickbush T."/>
            <person name="Evans J.D."/>
            <person name="Filipski A."/>
            <person name="Findeiss S."/>
            <person name="Freyhult E."/>
            <person name="Fulton L."/>
            <person name="Fulton R."/>
            <person name="Garcia A.C."/>
            <person name="Gardiner A."/>
            <person name="Garfield D.A."/>
            <person name="Garvin B.E."/>
            <person name="Gibson G."/>
            <person name="Gilbert D."/>
            <person name="Gnerre S."/>
            <person name="Godfrey J."/>
            <person name="Good R."/>
            <person name="Gotea V."/>
            <person name="Gravely B."/>
            <person name="Greenberg A.J."/>
            <person name="Griffiths-Jones S."/>
            <person name="Gross S."/>
            <person name="Guigo R."/>
            <person name="Gustafson E.A."/>
            <person name="Haerty W."/>
            <person name="Hahn M.W."/>
            <person name="Halligan D.L."/>
            <person name="Halpern A.L."/>
            <person name="Halter G.M."/>
            <person name="Han M.V."/>
            <person name="Heger A."/>
            <person name="Hillier L."/>
            <person name="Hinrichs A.S."/>
            <person name="Holmes I."/>
            <person name="Hoskins R.A."/>
            <person name="Hubisz M.J."/>
            <person name="Hultmark D."/>
            <person name="Huntley M.A."/>
            <person name="Jaffe D.B."/>
            <person name="Jagadeeshan S."/>
            <person name="Jeck W.R."/>
            <person name="Johnson J."/>
            <person name="Jones C.D."/>
            <person name="Jordan W.C."/>
            <person name="Karpen G.H."/>
            <person name="Kataoka E."/>
            <person name="Keightley P.D."/>
            <person name="Kheradpour P."/>
            <person name="Kirkness E.F."/>
            <person name="Koerich L.B."/>
            <person name="Kristiansen K."/>
            <person name="Kudrna D."/>
            <person name="Kulathinal R.J."/>
            <person name="Kumar S."/>
            <person name="Kwok R."/>
            <person name="Lander E."/>
            <person name="Langley C.H."/>
            <person name="Lapoint R."/>
            <person name="Lazzaro B.P."/>
            <person name="Lee S.J."/>
            <person name="Levesque L."/>
            <person name="Li R."/>
            <person name="Lin C.F."/>
            <person name="Lin M.F."/>
            <person name="Lindblad-Toh K."/>
            <person name="Llopart A."/>
            <person name="Long M."/>
            <person name="Low L."/>
            <person name="Lozovsky E."/>
            <person name="Lu J."/>
            <person name="Luo M."/>
            <person name="Machado C.A."/>
            <person name="Makalowski W."/>
            <person name="Marzo M."/>
            <person name="Matsuda M."/>
            <person name="Matzkin L."/>
            <person name="McAllister B."/>
            <person name="McBride C.S."/>
            <person name="McKernan B."/>
            <person name="McKernan K."/>
            <person name="Mendez-Lago M."/>
            <person name="Minx P."/>
            <person name="Mollenhauer M.U."/>
            <person name="Montooth K."/>
            <person name="Mount S.M."/>
            <person name="Mu X."/>
            <person name="Myers E."/>
            <person name="Negre B."/>
            <person name="Newfeld S."/>
            <person name="Nielsen R."/>
            <person name="Noor M.A."/>
            <person name="O'Grady P."/>
            <person name="Pachter L."/>
            <person name="Papaceit M."/>
            <person name="Parisi M.J."/>
            <person name="Parisi M."/>
            <person name="Parts L."/>
            <person name="Pedersen J.S."/>
            <person name="Pesole G."/>
            <person name="Phillippy A.M."/>
            <person name="Ponting C.P."/>
            <person name="Pop M."/>
            <person name="Porcelli D."/>
            <person name="Powell J.R."/>
            <person name="Prohaska S."/>
            <person name="Pruitt K."/>
            <person name="Puig M."/>
            <person name="Quesneville H."/>
            <person name="Ram K.R."/>
            <person name="Rand D."/>
            <person name="Rasmussen M.D."/>
            <person name="Reed L.K."/>
            <person name="Reenan R."/>
            <person name="Reily A."/>
            <person name="Remington K.A."/>
            <person name="Rieger T.T."/>
            <person name="Ritchie M.G."/>
            <person name="Robin C."/>
            <person name="Rogers Y.H."/>
            <person name="Rohde C."/>
            <person name="Rozas J."/>
            <person name="Rubenfield M.J."/>
            <person name="Ruiz A."/>
            <person name="Russo S."/>
            <person name="Salzberg S.L."/>
            <person name="Sanchez-Gracia A."/>
            <person name="Saranga D.J."/>
            <person name="Sato H."/>
            <person name="Schaeffer S.W."/>
            <person name="Schatz M.C."/>
            <person name="Schlenke T."/>
            <person name="Schwartz R."/>
            <person name="Segarra C."/>
            <person name="Singh R.S."/>
            <person name="Sirot L."/>
            <person name="Sirota M."/>
            <person name="Sisneros N.B."/>
            <person name="Smith C.D."/>
            <person name="Smith T.F."/>
            <person name="Spieth J."/>
            <person name="Stage D.E."/>
            <person name="Stark A."/>
            <person name="Stephan W."/>
            <person name="Strausberg R.L."/>
            <person name="Strempel S."/>
            <person name="Sturgill D."/>
            <person name="Sutton G."/>
            <person name="Sutton G.G."/>
            <person name="Tao W."/>
            <person name="Teichmann S."/>
            <person name="Tobari Y.N."/>
            <person name="Tomimura Y."/>
            <person name="Tsolas J.M."/>
            <person name="Valente V.L."/>
            <person name="Venter E."/>
            <person name="Venter J.C."/>
            <person name="Vicario S."/>
            <person name="Vieira F.G."/>
            <person name="Vilella A.J."/>
            <person name="Villasante A."/>
            <person name="Walenz B."/>
            <person name="Wang J."/>
            <person name="Wasserman M."/>
            <person name="Watts T."/>
            <person name="Wilson D."/>
            <person name="Wilson R.K."/>
            <person name="Wing R.A."/>
            <person name="Wolfner M.F."/>
            <person name="Wong A."/>
            <person name="Wong G.K."/>
            <person name="Wu C.I."/>
            <person name="Wu G."/>
            <person name="Yamamoto D."/>
            <person name="Yang H.P."/>
            <person name="Yang S.P."/>
            <person name="Yorke J.A."/>
            <person name="Yoshida K."/>
            <person name="Zdobnov E."/>
            <person name="Zhang P."/>
            <person name="Zhang Y."/>
            <person name="Zimin A.V."/>
            <person name="Baldwin J."/>
            <person name="Abdouelleil A."/>
            <person name="Abdulkadir J."/>
            <person name="Abebe A."/>
            <person name="Abera B."/>
            <person name="Abreu J."/>
            <person name="Acer S.C."/>
            <person name="Aftuck L."/>
            <person name="Alexander A."/>
            <person name="An P."/>
            <person name="Anderson E."/>
            <person name="Anderson S."/>
            <person name="Arachi H."/>
            <person name="Azer M."/>
            <person name="Bachantsang P."/>
            <person name="Barry A."/>
            <person name="Bayul T."/>
            <person name="Berlin A."/>
            <person name="Bessette D."/>
            <person name="Bloom T."/>
            <person name="Blye J."/>
            <person name="Boguslavskiy L."/>
            <person name="Bonnet C."/>
            <person name="Boukhgalter B."/>
            <person name="Bourzgui I."/>
            <person name="Brown A."/>
            <person name="Cahill P."/>
            <person name="Channer S."/>
            <person name="Cheshatsang Y."/>
            <person name="Chuda L."/>
            <person name="Citroen M."/>
            <person name="Collymore A."/>
            <person name="Cooke P."/>
            <person name="Costello M."/>
            <person name="D'Aco K."/>
            <person name="Daza R."/>
            <person name="De Haan G."/>
            <person name="DeGray S."/>
            <person name="DeMaso C."/>
            <person name="Dhargay N."/>
            <person name="Dooley K."/>
            <person name="Dooley E."/>
            <person name="Doricent M."/>
            <person name="Dorje P."/>
            <person name="Dorjee K."/>
            <person name="Dupes A."/>
            <person name="Elong R."/>
            <person name="Falk J."/>
            <person name="Farina A."/>
            <person name="Faro S."/>
            <person name="Ferguson D."/>
            <person name="Fisher S."/>
            <person name="Foley C.D."/>
            <person name="Franke A."/>
            <person name="Friedrich D."/>
            <person name="Gadbois L."/>
            <person name="Gearin G."/>
            <person name="Gearin C.R."/>
            <person name="Giannoukos G."/>
            <person name="Goode T."/>
            <person name="Graham J."/>
            <person name="Grandbois E."/>
            <person name="Grewal S."/>
            <person name="Gyaltsen K."/>
            <person name="Hafez N."/>
            <person name="Hagos B."/>
            <person name="Hall J."/>
            <person name="Henson C."/>
            <person name="Hollinger A."/>
            <person name="Honan T."/>
            <person name="Huard M.D."/>
            <person name="Hughes L."/>
            <person name="Hurhula B."/>
            <person name="Husby M.E."/>
            <person name="Kamat A."/>
            <person name="Kanga B."/>
            <person name="Kashin S."/>
            <person name="Khazanovich D."/>
            <person name="Kisner P."/>
            <person name="Lance K."/>
            <person name="Lara M."/>
            <person name="Lee W."/>
            <person name="Lennon N."/>
            <person name="Letendre F."/>
            <person name="LeVine R."/>
            <person name="Lipovsky A."/>
            <person name="Liu X."/>
            <person name="Liu J."/>
            <person name="Liu S."/>
            <person name="Lokyitsang T."/>
            <person name="Lokyitsang Y."/>
            <person name="Lubonja R."/>
            <person name="Lui A."/>
            <person name="MacDonald P."/>
            <person name="Magnisalis V."/>
            <person name="Maru K."/>
            <person name="Matthews C."/>
            <person name="McCusker W."/>
            <person name="McDonough S."/>
            <person name="Mehta T."/>
            <person name="Meldrim J."/>
            <person name="Meneus L."/>
            <person name="Mihai O."/>
            <person name="Mihalev A."/>
            <person name="Mihova T."/>
            <person name="Mittelman R."/>
            <person name="Mlenga V."/>
            <person name="Montmayeur A."/>
            <person name="Mulrain L."/>
            <person name="Navidi A."/>
            <person name="Naylor J."/>
            <person name="Negash T."/>
            <person name="Nguyen T."/>
            <person name="Nguyen N."/>
            <person name="Nicol R."/>
            <person name="Norbu C."/>
            <person name="Norbu N."/>
            <person name="Novod N."/>
            <person name="O'Neill B."/>
            <person name="Osman S."/>
            <person name="Markiewicz E."/>
            <person name="Oyono O.L."/>
            <person name="Patti C."/>
            <person name="Phunkhang P."/>
            <person name="Pierre F."/>
            <person name="Priest M."/>
            <person name="Raghuraman S."/>
            <person name="Rege F."/>
            <person name="Reyes R."/>
            <person name="Rise C."/>
            <person name="Rogov P."/>
            <person name="Ross K."/>
            <person name="Ryan E."/>
            <person name="Settipalli S."/>
            <person name="Shea T."/>
            <person name="Sherpa N."/>
            <person name="Shi L."/>
            <person name="Shih D."/>
            <person name="Sparrow T."/>
            <person name="Spaulding J."/>
            <person name="Stalker J."/>
            <person name="Stange-Thomann N."/>
            <person name="Stavropoulos S."/>
            <person name="Stone C."/>
            <person name="Strader C."/>
            <person name="Tesfaye S."/>
            <person name="Thomson T."/>
            <person name="Thoulutsang Y."/>
            <person name="Thoulutsang D."/>
            <person name="Topham K."/>
            <person name="Topping I."/>
            <person name="Tsamla T."/>
            <person name="Vassiliev H."/>
            <person name="Vo A."/>
            <person name="Wangchuk T."/>
            <person name="Wangdi T."/>
            <person name="Weiand M."/>
            <person name="Wilkinson J."/>
            <person name="Wilson A."/>
            <person name="Yadav S."/>
            <person name="Young G."/>
            <person name="Yu Q."/>
            <person name="Zembek L."/>
            <person name="Zhong D."/>
            <person name="Zimmer A."/>
            <person name="Zwirko Z."/>
            <person name="Jaffe D.B."/>
            <person name="Alvarez P."/>
            <person name="Brockman W."/>
            <person name="Butler J."/>
            <person name="Chin C."/>
            <person name="Gnerre S."/>
            <person name="Grabherr M."/>
            <person name="Kleber M."/>
            <person name="Mauceli E."/>
            <person name="MacCallum I."/>
        </authorList>
    </citation>
    <scope>NUCLEOTIDE SEQUENCE [LARGE SCALE GENOMIC DNA]</scope>
    <source>
        <strain evidence="7">Tai18E2 / Tucson 14021-0261.01</strain>
    </source>
</reference>
<dbReference type="KEGG" id="dya:Dyak_GE13376"/>
<dbReference type="EMBL" id="CM000158">
    <property type="protein sequence ID" value="EDW90637.1"/>
    <property type="molecule type" value="Genomic_DNA"/>
</dbReference>
<dbReference type="GO" id="GO:0060271">
    <property type="term" value="P:cilium assembly"/>
    <property type="evidence" value="ECO:0007669"/>
    <property type="project" value="TreeGrafter"/>
</dbReference>
<dbReference type="GO" id="GO:0036064">
    <property type="term" value="C:ciliary basal body"/>
    <property type="evidence" value="ECO:0007669"/>
    <property type="project" value="TreeGrafter"/>
</dbReference>
<evidence type="ECO:0000256" key="3">
    <source>
        <dbReference type="ARBA" id="ARBA00023273"/>
    </source>
</evidence>
<accession>B4P4J8</accession>
<keyword evidence="7" id="KW-1185">Reference proteome</keyword>
<evidence type="ECO:0000256" key="4">
    <source>
        <dbReference type="SAM" id="MobiDB-lite"/>
    </source>
</evidence>
<feature type="compositionally biased region" description="Basic and acidic residues" evidence="4">
    <location>
        <begin position="77"/>
        <end position="104"/>
    </location>
</feature>
<feature type="compositionally biased region" description="Low complexity" evidence="4">
    <location>
        <begin position="264"/>
        <end position="274"/>
    </location>
</feature>
<feature type="region of interest" description="Disordered" evidence="4">
    <location>
        <begin position="234"/>
        <end position="283"/>
    </location>
</feature>
<dbReference type="OMA" id="ITKHNRE"/>
<evidence type="ECO:0000256" key="2">
    <source>
        <dbReference type="ARBA" id="ARBA00023054"/>
    </source>
</evidence>